<protein>
    <recommendedName>
        <fullName evidence="3">CCHC-type domain-containing protein</fullName>
    </recommendedName>
</protein>
<dbReference type="SUPFAM" id="SSF57756">
    <property type="entry name" value="Retrovirus zinc finger-like domains"/>
    <property type="match status" value="1"/>
</dbReference>
<sequence>MERYQARQTPAQRAPCVLRPGTECFYCGREGHFTRDYRLKQADLAAEKLSEEQGRFEAARIAFEETRVGEGHPRAAAVRGGVCKSLGRQ</sequence>
<accession>A0A8S9V7A6</accession>
<dbReference type="EMBL" id="JAACNO010000211">
    <property type="protein sequence ID" value="KAF4148870.1"/>
    <property type="molecule type" value="Genomic_DNA"/>
</dbReference>
<dbReference type="Proteomes" id="UP000704712">
    <property type="component" value="Unassembled WGS sequence"/>
</dbReference>
<evidence type="ECO:0000313" key="2">
    <source>
        <dbReference type="Proteomes" id="UP000704712"/>
    </source>
</evidence>
<dbReference type="GO" id="GO:0003676">
    <property type="term" value="F:nucleic acid binding"/>
    <property type="evidence" value="ECO:0007669"/>
    <property type="project" value="InterPro"/>
</dbReference>
<gene>
    <name evidence="1" type="ORF">GN958_ATG01944</name>
</gene>
<proteinExistence type="predicted"/>
<dbReference type="GO" id="GO:0008270">
    <property type="term" value="F:zinc ion binding"/>
    <property type="evidence" value="ECO:0007669"/>
    <property type="project" value="InterPro"/>
</dbReference>
<evidence type="ECO:0000313" key="1">
    <source>
        <dbReference type="EMBL" id="KAF4148870.1"/>
    </source>
</evidence>
<comment type="caution">
    <text evidence="1">The sequence shown here is derived from an EMBL/GenBank/DDBJ whole genome shotgun (WGS) entry which is preliminary data.</text>
</comment>
<organism evidence="1 2">
    <name type="scientific">Phytophthora infestans</name>
    <name type="common">Potato late blight agent</name>
    <name type="synonym">Botrytis infestans</name>
    <dbReference type="NCBI Taxonomy" id="4787"/>
    <lineage>
        <taxon>Eukaryota</taxon>
        <taxon>Sar</taxon>
        <taxon>Stramenopiles</taxon>
        <taxon>Oomycota</taxon>
        <taxon>Peronosporomycetes</taxon>
        <taxon>Peronosporales</taxon>
        <taxon>Peronosporaceae</taxon>
        <taxon>Phytophthora</taxon>
    </lineage>
</organism>
<dbReference type="InterPro" id="IPR036875">
    <property type="entry name" value="Znf_CCHC_sf"/>
</dbReference>
<dbReference type="Gene3D" id="4.10.60.10">
    <property type="entry name" value="Zinc finger, CCHC-type"/>
    <property type="match status" value="1"/>
</dbReference>
<evidence type="ECO:0008006" key="3">
    <source>
        <dbReference type="Google" id="ProtNLM"/>
    </source>
</evidence>
<reference evidence="1" key="1">
    <citation type="submission" date="2020-03" db="EMBL/GenBank/DDBJ databases">
        <title>Hybrid Assembly of Korean Phytophthora infestans isolates.</title>
        <authorList>
            <person name="Prokchorchik M."/>
            <person name="Lee Y."/>
            <person name="Seo J."/>
            <person name="Cho J.-H."/>
            <person name="Park Y.-E."/>
            <person name="Jang D.-C."/>
            <person name="Im J.-S."/>
            <person name="Choi J.-G."/>
            <person name="Park H.-J."/>
            <person name="Lee G.-B."/>
            <person name="Lee Y.-G."/>
            <person name="Hong S.-Y."/>
            <person name="Cho K."/>
            <person name="Sohn K.H."/>
        </authorList>
    </citation>
    <scope>NUCLEOTIDE SEQUENCE</scope>
    <source>
        <strain evidence="1">KR_2_A2</strain>
    </source>
</reference>
<name>A0A8S9V7A6_PHYIN</name>
<dbReference type="AlphaFoldDB" id="A0A8S9V7A6"/>